<dbReference type="AlphaFoldDB" id="N1PH69"/>
<keyword evidence="2" id="KW-1185">Reference proteome</keyword>
<sequence>MDISTRLTSRIKALPSELFDYSLDFVLETEERSPSDTIAATIQLSKLSNTPFDGERKSTSIGSLRPIQIAARWLKSLPAEYVHLIWRINLVDGFSLGHKRYEVERERIEEAVENLLDHYPDLIVAGVVVSRFALCTHLPADHDLKTTNKEWKNMAELEHMLACL</sequence>
<evidence type="ECO:0000313" key="1">
    <source>
        <dbReference type="EMBL" id="EME40900.1"/>
    </source>
</evidence>
<reference evidence="2" key="1">
    <citation type="journal article" date="2012" name="PLoS Genet.">
        <title>The genomes of the fungal plant pathogens Cladosporium fulvum and Dothistroma septosporum reveal adaptation to different hosts and lifestyles but also signatures of common ancestry.</title>
        <authorList>
            <person name="de Wit P.J.G.M."/>
            <person name="van der Burgt A."/>
            <person name="Oekmen B."/>
            <person name="Stergiopoulos I."/>
            <person name="Abd-Elsalam K.A."/>
            <person name="Aerts A.L."/>
            <person name="Bahkali A.H."/>
            <person name="Beenen H.G."/>
            <person name="Chettri P."/>
            <person name="Cox M.P."/>
            <person name="Datema E."/>
            <person name="de Vries R.P."/>
            <person name="Dhillon B."/>
            <person name="Ganley A.R."/>
            <person name="Griffiths S.A."/>
            <person name="Guo Y."/>
            <person name="Hamelin R.C."/>
            <person name="Henrissat B."/>
            <person name="Kabir M.S."/>
            <person name="Jashni M.K."/>
            <person name="Kema G."/>
            <person name="Klaubauf S."/>
            <person name="Lapidus A."/>
            <person name="Levasseur A."/>
            <person name="Lindquist E."/>
            <person name="Mehrabi R."/>
            <person name="Ohm R.A."/>
            <person name="Owen T.J."/>
            <person name="Salamov A."/>
            <person name="Schwelm A."/>
            <person name="Schijlen E."/>
            <person name="Sun H."/>
            <person name="van den Burg H.A."/>
            <person name="van Ham R.C.H.J."/>
            <person name="Zhang S."/>
            <person name="Goodwin S.B."/>
            <person name="Grigoriev I.V."/>
            <person name="Collemare J."/>
            <person name="Bradshaw R.E."/>
        </authorList>
    </citation>
    <scope>NUCLEOTIDE SEQUENCE [LARGE SCALE GENOMIC DNA]</scope>
    <source>
        <strain evidence="2">NZE10 / CBS 128990</strain>
    </source>
</reference>
<proteinExistence type="predicted"/>
<name>N1PH69_DOTSN</name>
<reference evidence="1 2" key="2">
    <citation type="journal article" date="2012" name="PLoS Pathog.">
        <title>Diverse lifestyles and strategies of plant pathogenesis encoded in the genomes of eighteen Dothideomycetes fungi.</title>
        <authorList>
            <person name="Ohm R.A."/>
            <person name="Feau N."/>
            <person name="Henrissat B."/>
            <person name="Schoch C.L."/>
            <person name="Horwitz B.A."/>
            <person name="Barry K.W."/>
            <person name="Condon B.J."/>
            <person name="Copeland A.C."/>
            <person name="Dhillon B."/>
            <person name="Glaser F."/>
            <person name="Hesse C.N."/>
            <person name="Kosti I."/>
            <person name="LaButti K."/>
            <person name="Lindquist E.A."/>
            <person name="Lucas S."/>
            <person name="Salamov A.A."/>
            <person name="Bradshaw R.E."/>
            <person name="Ciuffetti L."/>
            <person name="Hamelin R.C."/>
            <person name="Kema G.H.J."/>
            <person name="Lawrence C."/>
            <person name="Scott J.A."/>
            <person name="Spatafora J.W."/>
            <person name="Turgeon B.G."/>
            <person name="de Wit P.J.G.M."/>
            <person name="Zhong S."/>
            <person name="Goodwin S.B."/>
            <person name="Grigoriev I.V."/>
        </authorList>
    </citation>
    <scope>NUCLEOTIDE SEQUENCE [LARGE SCALE GENOMIC DNA]</scope>
    <source>
        <strain evidence="2">NZE10 / CBS 128990</strain>
    </source>
</reference>
<accession>N1PH69</accession>
<dbReference type="Proteomes" id="UP000016933">
    <property type="component" value="Unassembled WGS sequence"/>
</dbReference>
<evidence type="ECO:0000313" key="2">
    <source>
        <dbReference type="Proteomes" id="UP000016933"/>
    </source>
</evidence>
<organism evidence="1 2">
    <name type="scientific">Dothistroma septosporum (strain NZE10 / CBS 128990)</name>
    <name type="common">Red band needle blight fungus</name>
    <name type="synonym">Mycosphaerella pini</name>
    <dbReference type="NCBI Taxonomy" id="675120"/>
    <lineage>
        <taxon>Eukaryota</taxon>
        <taxon>Fungi</taxon>
        <taxon>Dikarya</taxon>
        <taxon>Ascomycota</taxon>
        <taxon>Pezizomycotina</taxon>
        <taxon>Dothideomycetes</taxon>
        <taxon>Dothideomycetidae</taxon>
        <taxon>Mycosphaerellales</taxon>
        <taxon>Mycosphaerellaceae</taxon>
        <taxon>Dothistroma</taxon>
    </lineage>
</organism>
<gene>
    <name evidence="1" type="ORF">DOTSEDRAFT_27500</name>
</gene>
<dbReference type="EMBL" id="KB446543">
    <property type="protein sequence ID" value="EME40900.1"/>
    <property type="molecule type" value="Genomic_DNA"/>
</dbReference>
<dbReference type="HOGENOM" id="CLU_1618972_0_0_1"/>
<protein>
    <submittedName>
        <fullName evidence="1">Uncharacterized protein</fullName>
    </submittedName>
</protein>